<dbReference type="PANTHER" id="PTHR43806">
    <property type="entry name" value="PEPTIDASE S8"/>
    <property type="match status" value="1"/>
</dbReference>
<dbReference type="EMBL" id="JACBZY010000001">
    <property type="protein sequence ID" value="NYG98024.1"/>
    <property type="molecule type" value="Genomic_DNA"/>
</dbReference>
<evidence type="ECO:0000259" key="7">
    <source>
        <dbReference type="Pfam" id="PF00082"/>
    </source>
</evidence>
<gene>
    <name evidence="8" type="ORF">BJ979_000650</name>
</gene>
<dbReference type="Gene3D" id="3.40.50.200">
    <property type="entry name" value="Peptidase S8/S53 domain"/>
    <property type="match status" value="1"/>
</dbReference>
<dbReference type="AlphaFoldDB" id="A0A852Y9Q8"/>
<comment type="caution">
    <text evidence="8">The sequence shown here is derived from an EMBL/GenBank/DDBJ whole genome shotgun (WGS) entry which is preliminary data.</text>
</comment>
<keyword evidence="3 5" id="KW-0378">Hydrolase</keyword>
<feature type="transmembrane region" description="Helical" evidence="6">
    <location>
        <begin position="397"/>
        <end position="423"/>
    </location>
</feature>
<evidence type="ECO:0000256" key="3">
    <source>
        <dbReference type="ARBA" id="ARBA00022801"/>
    </source>
</evidence>
<proteinExistence type="inferred from homology"/>
<comment type="similarity">
    <text evidence="1 5">Belongs to the peptidase S8 family.</text>
</comment>
<dbReference type="PROSITE" id="PS51892">
    <property type="entry name" value="SUBTILASE"/>
    <property type="match status" value="1"/>
</dbReference>
<dbReference type="InterPro" id="IPR000209">
    <property type="entry name" value="Peptidase_S8/S53_dom"/>
</dbReference>
<evidence type="ECO:0000256" key="5">
    <source>
        <dbReference type="PROSITE-ProRule" id="PRU01240"/>
    </source>
</evidence>
<evidence type="ECO:0000256" key="4">
    <source>
        <dbReference type="ARBA" id="ARBA00022825"/>
    </source>
</evidence>
<dbReference type="GO" id="GO:0006508">
    <property type="term" value="P:proteolysis"/>
    <property type="evidence" value="ECO:0007669"/>
    <property type="project" value="UniProtKB-KW"/>
</dbReference>
<dbReference type="InterPro" id="IPR015500">
    <property type="entry name" value="Peptidase_S8_subtilisin-rel"/>
</dbReference>
<reference evidence="8 9" key="1">
    <citation type="submission" date="2020-07" db="EMBL/GenBank/DDBJ databases">
        <title>Sequencing the genomes of 1000 actinobacteria strains.</title>
        <authorList>
            <person name="Klenk H.-P."/>
        </authorList>
    </citation>
    <scope>NUCLEOTIDE SEQUENCE [LARGE SCALE GENOMIC DNA]</scope>
    <source>
        <strain evidence="8 9">DSM 23141</strain>
    </source>
</reference>
<feature type="active site" description="Charge relay system" evidence="5">
    <location>
        <position position="69"/>
    </location>
</feature>
<keyword evidence="6" id="KW-1133">Transmembrane helix</keyword>
<evidence type="ECO:0000256" key="1">
    <source>
        <dbReference type="ARBA" id="ARBA00011073"/>
    </source>
</evidence>
<keyword evidence="4 5" id="KW-0720">Serine protease</keyword>
<sequence>MLSLRRRTAPARRAVALIAAAAVVFGAVLFGATGASAASSTDWWYAKYGVPAAQAAGFTGKGVKVAVIDGPFNASLDVFRGADITVPEPSICGGSAATTTASRDAVHSADVTALIVGNGTGPGSVRGIAPGAAVTVYAHPTSGAGATCTKTIDGTPYSVFGLILRKAVADGNRVISISQGASSHLRGDELAIADAIARGVVIVAANANSTTDNAIFPSNASGVIAVNALQETGDLQTDGGVPVSFESTTVVAAGVGFSSQGNSAGDTWGDAGRRTQGSSLAAPLVAGMVAVASQKYPQASGNQLVQSLIRNTGAGGHELTRYEGGYGYGPASLTRLLEFDPTQYPDENPLMSEPGHLGVPSAADVAAAKKALVSTGGEPSAKPTTDAADPQPSGPGILPVLIVVAIVGLLVVAGVVILLVVLLTRRRGGASQGGMR</sequence>
<dbReference type="GO" id="GO:0004252">
    <property type="term" value="F:serine-type endopeptidase activity"/>
    <property type="evidence" value="ECO:0007669"/>
    <property type="project" value="UniProtKB-UniRule"/>
</dbReference>
<keyword evidence="2 5" id="KW-0645">Protease</keyword>
<keyword evidence="9" id="KW-1185">Reference proteome</keyword>
<keyword evidence="6" id="KW-0812">Transmembrane</keyword>
<feature type="active site" description="Charge relay system" evidence="5">
    <location>
        <position position="279"/>
    </location>
</feature>
<keyword evidence="6" id="KW-0472">Membrane</keyword>
<evidence type="ECO:0000256" key="2">
    <source>
        <dbReference type="ARBA" id="ARBA00022670"/>
    </source>
</evidence>
<dbReference type="SUPFAM" id="SSF52743">
    <property type="entry name" value="Subtilisin-like"/>
    <property type="match status" value="1"/>
</dbReference>
<dbReference type="Pfam" id="PF00082">
    <property type="entry name" value="Peptidase_S8"/>
    <property type="match status" value="1"/>
</dbReference>
<feature type="active site" description="Charge relay system" evidence="5">
    <location>
        <position position="107"/>
    </location>
</feature>
<dbReference type="PRINTS" id="PR00723">
    <property type="entry name" value="SUBTILISIN"/>
</dbReference>
<name>A0A852Y9Q8_9MICO</name>
<dbReference type="Proteomes" id="UP000553888">
    <property type="component" value="Unassembled WGS sequence"/>
</dbReference>
<protein>
    <recommendedName>
        <fullName evidence="7">Peptidase S8/S53 domain-containing protein</fullName>
    </recommendedName>
</protein>
<dbReference type="RefSeq" id="WP_179565142.1">
    <property type="nucleotide sequence ID" value="NZ_JACBZY010000001.1"/>
</dbReference>
<evidence type="ECO:0000313" key="8">
    <source>
        <dbReference type="EMBL" id="NYG98024.1"/>
    </source>
</evidence>
<dbReference type="InterPro" id="IPR036852">
    <property type="entry name" value="Peptidase_S8/S53_dom_sf"/>
</dbReference>
<dbReference type="PANTHER" id="PTHR43806:SF11">
    <property type="entry name" value="CEREVISIN-RELATED"/>
    <property type="match status" value="1"/>
</dbReference>
<organism evidence="8 9">
    <name type="scientific">Schumannella luteola</name>
    <dbReference type="NCBI Taxonomy" id="472059"/>
    <lineage>
        <taxon>Bacteria</taxon>
        <taxon>Bacillati</taxon>
        <taxon>Actinomycetota</taxon>
        <taxon>Actinomycetes</taxon>
        <taxon>Micrococcales</taxon>
        <taxon>Microbacteriaceae</taxon>
        <taxon>Schumannella</taxon>
    </lineage>
</organism>
<evidence type="ECO:0000313" key="9">
    <source>
        <dbReference type="Proteomes" id="UP000553888"/>
    </source>
</evidence>
<accession>A0A852Y9Q8</accession>
<evidence type="ECO:0000256" key="6">
    <source>
        <dbReference type="SAM" id="Phobius"/>
    </source>
</evidence>
<feature type="domain" description="Peptidase S8/S53" evidence="7">
    <location>
        <begin position="60"/>
        <end position="327"/>
    </location>
</feature>
<dbReference type="InterPro" id="IPR050131">
    <property type="entry name" value="Peptidase_S8_subtilisin-like"/>
</dbReference>